<gene>
    <name evidence="2" type="ORF">EJ08DRAFT_308774</name>
</gene>
<protein>
    <submittedName>
        <fullName evidence="2">Uncharacterized protein</fullName>
    </submittedName>
</protein>
<reference evidence="2" key="1">
    <citation type="journal article" date="2020" name="Stud. Mycol.">
        <title>101 Dothideomycetes genomes: a test case for predicting lifestyles and emergence of pathogens.</title>
        <authorList>
            <person name="Haridas S."/>
            <person name="Albert R."/>
            <person name="Binder M."/>
            <person name="Bloem J."/>
            <person name="Labutti K."/>
            <person name="Salamov A."/>
            <person name="Andreopoulos B."/>
            <person name="Baker S."/>
            <person name="Barry K."/>
            <person name="Bills G."/>
            <person name="Bluhm B."/>
            <person name="Cannon C."/>
            <person name="Castanera R."/>
            <person name="Culley D."/>
            <person name="Daum C."/>
            <person name="Ezra D."/>
            <person name="Gonzalez J."/>
            <person name="Henrissat B."/>
            <person name="Kuo A."/>
            <person name="Liang C."/>
            <person name="Lipzen A."/>
            <person name="Lutzoni F."/>
            <person name="Magnuson J."/>
            <person name="Mondo S."/>
            <person name="Nolan M."/>
            <person name="Ohm R."/>
            <person name="Pangilinan J."/>
            <person name="Park H.-J."/>
            <person name="Ramirez L."/>
            <person name="Alfaro M."/>
            <person name="Sun H."/>
            <person name="Tritt A."/>
            <person name="Yoshinaga Y."/>
            <person name="Zwiers L.-H."/>
            <person name="Turgeon B."/>
            <person name="Goodwin S."/>
            <person name="Spatafora J."/>
            <person name="Crous P."/>
            <person name="Grigoriev I."/>
        </authorList>
    </citation>
    <scope>NUCLEOTIDE SEQUENCE</scope>
    <source>
        <strain evidence="2">CBS 130266</strain>
    </source>
</reference>
<proteinExistence type="predicted"/>
<evidence type="ECO:0000313" key="3">
    <source>
        <dbReference type="Proteomes" id="UP000800235"/>
    </source>
</evidence>
<feature type="region of interest" description="Disordered" evidence="1">
    <location>
        <begin position="105"/>
        <end position="163"/>
    </location>
</feature>
<feature type="region of interest" description="Disordered" evidence="1">
    <location>
        <begin position="1"/>
        <end position="24"/>
    </location>
</feature>
<accession>A0A9P4NPI5</accession>
<organism evidence="2 3">
    <name type="scientific">Tothia fuscella</name>
    <dbReference type="NCBI Taxonomy" id="1048955"/>
    <lineage>
        <taxon>Eukaryota</taxon>
        <taxon>Fungi</taxon>
        <taxon>Dikarya</taxon>
        <taxon>Ascomycota</taxon>
        <taxon>Pezizomycotina</taxon>
        <taxon>Dothideomycetes</taxon>
        <taxon>Pleosporomycetidae</taxon>
        <taxon>Venturiales</taxon>
        <taxon>Cylindrosympodiaceae</taxon>
        <taxon>Tothia</taxon>
    </lineage>
</organism>
<name>A0A9P4NPI5_9PEZI</name>
<dbReference type="Proteomes" id="UP000800235">
    <property type="component" value="Unassembled WGS sequence"/>
</dbReference>
<sequence>MSRGAEHVYPSVEHSPSHHHARRLSSLQFSDPTQTLQFHAVHPADNDQFRYAYHGQSARTAPSPPEYMPNQRPGYLVGYLREPPLRGHLAAPTRADYDVVDLTSSPRSMRHAPPARVRSPPRFTIVNSPVEPSGYGVEARGPASHERARPLFQGSEPRPQVEMDNRPVLRQEAPPRGVNQNRSSFSQVALPSRASRLAPAFGVPGFGGSMSVNSHNYRDSPLPPPPVAYHAAHPPTESWVQFNGTRSQPVK</sequence>
<evidence type="ECO:0000256" key="1">
    <source>
        <dbReference type="SAM" id="MobiDB-lite"/>
    </source>
</evidence>
<evidence type="ECO:0000313" key="2">
    <source>
        <dbReference type="EMBL" id="KAF2428969.1"/>
    </source>
</evidence>
<comment type="caution">
    <text evidence="2">The sequence shown here is derived from an EMBL/GenBank/DDBJ whole genome shotgun (WGS) entry which is preliminary data.</text>
</comment>
<dbReference type="EMBL" id="MU007051">
    <property type="protein sequence ID" value="KAF2428969.1"/>
    <property type="molecule type" value="Genomic_DNA"/>
</dbReference>
<keyword evidence="3" id="KW-1185">Reference proteome</keyword>
<dbReference type="AlphaFoldDB" id="A0A9P4NPI5"/>